<gene>
    <name evidence="3" type="ORF">V6242_17050</name>
</gene>
<evidence type="ECO:0000256" key="1">
    <source>
        <dbReference type="SAM" id="Coils"/>
    </source>
</evidence>
<evidence type="ECO:0000313" key="4">
    <source>
        <dbReference type="Proteomes" id="UP001379949"/>
    </source>
</evidence>
<keyword evidence="1" id="KW-0175">Coiled coil</keyword>
<feature type="coiled-coil region" evidence="1">
    <location>
        <begin position="187"/>
        <end position="214"/>
    </location>
</feature>
<evidence type="ECO:0000259" key="2">
    <source>
        <dbReference type="Pfam" id="PF07693"/>
    </source>
</evidence>
<dbReference type="SUPFAM" id="SSF52540">
    <property type="entry name" value="P-loop containing nucleoside triphosphate hydrolases"/>
    <property type="match status" value="1"/>
</dbReference>
<dbReference type="RefSeq" id="WP_341568122.1">
    <property type="nucleotide sequence ID" value="NZ_JBAKAR010000022.1"/>
</dbReference>
<proteinExistence type="predicted"/>
<name>A0ABU9GCW4_9GAMM</name>
<dbReference type="InterPro" id="IPR011646">
    <property type="entry name" value="KAP_P-loop"/>
</dbReference>
<reference evidence="3 4" key="1">
    <citation type="submission" date="2024-02" db="EMBL/GenBank/DDBJ databases">
        <title>Bacteria isolated from the canopy kelp, Nereocystis luetkeana.</title>
        <authorList>
            <person name="Pfister C.A."/>
            <person name="Younker I.T."/>
            <person name="Light S.H."/>
        </authorList>
    </citation>
    <scope>NUCLEOTIDE SEQUENCE [LARGE SCALE GENOMIC DNA]</scope>
    <source>
        <strain evidence="3 4">TI.4.07</strain>
    </source>
</reference>
<organism evidence="3 4">
    <name type="scientific">Marinomonas arenicola</name>
    <dbReference type="NCBI Taxonomy" id="569601"/>
    <lineage>
        <taxon>Bacteria</taxon>
        <taxon>Pseudomonadati</taxon>
        <taxon>Pseudomonadota</taxon>
        <taxon>Gammaproteobacteria</taxon>
        <taxon>Oceanospirillales</taxon>
        <taxon>Oceanospirillaceae</taxon>
        <taxon>Marinomonas</taxon>
    </lineage>
</organism>
<dbReference type="Proteomes" id="UP001379949">
    <property type="component" value="Unassembled WGS sequence"/>
</dbReference>
<feature type="domain" description="KAP NTPase" evidence="2">
    <location>
        <begin position="53"/>
        <end position="303"/>
    </location>
</feature>
<dbReference type="Gene3D" id="3.40.50.300">
    <property type="entry name" value="P-loop containing nucleotide triphosphate hydrolases"/>
    <property type="match status" value="1"/>
</dbReference>
<protein>
    <submittedName>
        <fullName evidence="3">P-loop NTPase fold protein</fullName>
    </submittedName>
</protein>
<dbReference type="EMBL" id="JBAKAR010000022">
    <property type="protein sequence ID" value="MEL0614862.1"/>
    <property type="molecule type" value="Genomic_DNA"/>
</dbReference>
<comment type="caution">
    <text evidence="3">The sequence shown here is derived from an EMBL/GenBank/DDBJ whole genome shotgun (WGS) entry which is preliminary data.</text>
</comment>
<keyword evidence="4" id="KW-1185">Reference proteome</keyword>
<dbReference type="Pfam" id="PF07693">
    <property type="entry name" value="KAP_NTPase"/>
    <property type="match status" value="1"/>
</dbReference>
<accession>A0ABU9GCW4</accession>
<sequence length="563" mass="64005">MFTKDSINWSAPTAIDEEDFPQDTLGRVQYAQFLTNFLKNEGYTKSGSSEGIKRNYVLNLNSEWGSGKTYFLKRWSEDLKGHFPTVYIDAWKQDYSDDPLMTVISSVINQLREQAGAKEDDKIIKVSNKIIGLLKAAAPGFARSISKRYFDIDPVAIMQAEEGNELGEVEDSDGESMDMSVMASNMVKHLIDEHDAKSNAIKDLKKNISQWINEVIDRKKLNFPAFIFVDELDRCRPSYAVEMLETIKHIFDIKGIVFVVATDTEQLQHAVKAIYGEGFDARLYLGRFFNSRFSLKAPDLKDFLEVHVDHTKLSGDFLEERGIKILPPNPDGKVTLRNIAVILDAFKMPPRTAIQIADRVIATLSNMSKDSKIDILMLSALLCINEQDNGLFKNIISGDFKYKEGKDKNGNDKYINLREFFENRFKDNNETLQIAIHIENYETLLGSHYKVVQQTLSQAPYTLNLKNYFKSPFLNNLGGQEVVLSFAFQSSKNTKAPIYEAIERILQNNNPSGMENGSYGLAWCEAEYHRGEYNEIKKETYQDYVELASALDWIDGDSDANDA</sequence>
<dbReference type="InterPro" id="IPR027417">
    <property type="entry name" value="P-loop_NTPase"/>
</dbReference>
<evidence type="ECO:0000313" key="3">
    <source>
        <dbReference type="EMBL" id="MEL0614862.1"/>
    </source>
</evidence>